<dbReference type="Gene3D" id="3.40.630.30">
    <property type="match status" value="1"/>
</dbReference>
<dbReference type="CDD" id="cd04301">
    <property type="entry name" value="NAT_SF"/>
    <property type="match status" value="1"/>
</dbReference>
<accession>A0A238UGW3</accession>
<dbReference type="PROSITE" id="PS51186">
    <property type="entry name" value="GNAT"/>
    <property type="match status" value="1"/>
</dbReference>
<gene>
    <name evidence="2" type="ORF">TJEJU_3950</name>
</gene>
<organism evidence="2 3">
    <name type="scientific">Tenacibaculum jejuense</name>
    <dbReference type="NCBI Taxonomy" id="584609"/>
    <lineage>
        <taxon>Bacteria</taxon>
        <taxon>Pseudomonadati</taxon>
        <taxon>Bacteroidota</taxon>
        <taxon>Flavobacteriia</taxon>
        <taxon>Flavobacteriales</taxon>
        <taxon>Flavobacteriaceae</taxon>
        <taxon>Tenacibaculum</taxon>
    </lineage>
</organism>
<feature type="domain" description="N-acetyltransferase" evidence="1">
    <location>
        <begin position="3"/>
        <end position="176"/>
    </location>
</feature>
<sequence length="176" mass="19971">MISFTQTSDTSELKQILALQQRNLPKQLTEEEKKTQGFVTVEHDIEILSKMHNLHPHIIAKDNNSVVGYALSMSTSFKNEIPVLIPMFNEIDKLDIHPNFIVMGQVCVDKAYRGKGIFRGLYDTMVTTFSGQFTSIITEIDANNTRSLKAHEAIGFSDLCTYETEQQLWKVVVMSI</sequence>
<dbReference type="SUPFAM" id="SSF55729">
    <property type="entry name" value="Acyl-CoA N-acyltransferases (Nat)"/>
    <property type="match status" value="1"/>
</dbReference>
<dbReference type="OrthoDB" id="5109343at2"/>
<dbReference type="KEGG" id="tje:TJEJU_3950"/>
<keyword evidence="3" id="KW-1185">Reference proteome</keyword>
<protein>
    <submittedName>
        <fullName evidence="2">GCN5-related N-acetyltransferase</fullName>
    </submittedName>
</protein>
<evidence type="ECO:0000313" key="3">
    <source>
        <dbReference type="Proteomes" id="UP000215214"/>
    </source>
</evidence>
<dbReference type="Pfam" id="PF00583">
    <property type="entry name" value="Acetyltransf_1"/>
    <property type="match status" value="1"/>
</dbReference>
<dbReference type="InterPro" id="IPR016181">
    <property type="entry name" value="Acyl_CoA_acyltransferase"/>
</dbReference>
<dbReference type="Proteomes" id="UP000215214">
    <property type="component" value="Chromosome TJEJU"/>
</dbReference>
<dbReference type="InterPro" id="IPR000182">
    <property type="entry name" value="GNAT_dom"/>
</dbReference>
<proteinExistence type="predicted"/>
<dbReference type="GO" id="GO:0016747">
    <property type="term" value="F:acyltransferase activity, transferring groups other than amino-acyl groups"/>
    <property type="evidence" value="ECO:0007669"/>
    <property type="project" value="InterPro"/>
</dbReference>
<evidence type="ECO:0000313" key="2">
    <source>
        <dbReference type="EMBL" id="SNR17580.1"/>
    </source>
</evidence>
<evidence type="ECO:0000259" key="1">
    <source>
        <dbReference type="PROSITE" id="PS51186"/>
    </source>
</evidence>
<keyword evidence="2" id="KW-0808">Transferase</keyword>
<name>A0A238UGW3_9FLAO</name>
<dbReference type="EMBL" id="LT899436">
    <property type="protein sequence ID" value="SNR17580.1"/>
    <property type="molecule type" value="Genomic_DNA"/>
</dbReference>
<reference evidence="2 3" key="1">
    <citation type="submission" date="2017-07" db="EMBL/GenBank/DDBJ databases">
        <authorList>
            <person name="Sun Z.S."/>
            <person name="Albrecht U."/>
            <person name="Echele G."/>
            <person name="Lee C.C."/>
        </authorList>
    </citation>
    <scope>NUCLEOTIDE SEQUENCE [LARGE SCALE GENOMIC DNA]</scope>
    <source>
        <strain evidence="3">type strain: KCTC 22618</strain>
    </source>
</reference>
<dbReference type="AlphaFoldDB" id="A0A238UGW3"/>
<dbReference type="RefSeq" id="WP_095074777.1">
    <property type="nucleotide sequence ID" value="NZ_LT899436.1"/>
</dbReference>